<reference evidence="1 2" key="1">
    <citation type="journal article" date="2011" name="PLoS Pathog.">
        <title>Genomic and proteomic analyses of the fungus Arthrobotrys oligospora provide insights into nematode-trap formation.</title>
        <authorList>
            <person name="Yang J."/>
            <person name="Wang L."/>
            <person name="Ji X."/>
            <person name="Feng Y."/>
            <person name="Li X."/>
            <person name="Zou C."/>
            <person name="Xu J."/>
            <person name="Ren Y."/>
            <person name="Mi Q."/>
            <person name="Wu J."/>
            <person name="Liu S."/>
            <person name="Liu Y."/>
            <person name="Huang X."/>
            <person name="Wang H."/>
            <person name="Niu X."/>
            <person name="Li J."/>
            <person name="Liang L."/>
            <person name="Luo Y."/>
            <person name="Ji K."/>
            <person name="Zhou W."/>
            <person name="Yu Z."/>
            <person name="Li G."/>
            <person name="Liu Y."/>
            <person name="Li L."/>
            <person name="Qiao M."/>
            <person name="Feng L."/>
            <person name="Zhang K.-Q."/>
        </authorList>
    </citation>
    <scope>NUCLEOTIDE SEQUENCE [LARGE SCALE GENOMIC DNA]</scope>
    <source>
        <strain evidence="2">ATCC 24927 / CBS 115.81 / DSM 1491</strain>
    </source>
</reference>
<proteinExistence type="predicted"/>
<evidence type="ECO:0000313" key="2">
    <source>
        <dbReference type="Proteomes" id="UP000008784"/>
    </source>
</evidence>
<dbReference type="EMBL" id="ADOT01000194">
    <property type="protein sequence ID" value="EGX46275.1"/>
    <property type="molecule type" value="Genomic_DNA"/>
</dbReference>
<dbReference type="eggNOG" id="ENOG502SBY3">
    <property type="taxonomic scope" value="Eukaryota"/>
</dbReference>
<dbReference type="RefSeq" id="XP_011125091.1">
    <property type="nucleotide sequence ID" value="XM_011126789.1"/>
</dbReference>
<accession>G1XKS9</accession>
<dbReference type="OrthoDB" id="5367135at2759"/>
<name>G1XKS9_ARTOA</name>
<comment type="caution">
    <text evidence="1">The sequence shown here is derived from an EMBL/GenBank/DDBJ whole genome shotgun (WGS) entry which is preliminary data.</text>
</comment>
<organism evidence="1 2">
    <name type="scientific">Arthrobotrys oligospora (strain ATCC 24927 / CBS 115.81 / DSM 1491)</name>
    <name type="common">Nematode-trapping fungus</name>
    <name type="synonym">Didymozoophaga oligospora</name>
    <dbReference type="NCBI Taxonomy" id="756982"/>
    <lineage>
        <taxon>Eukaryota</taxon>
        <taxon>Fungi</taxon>
        <taxon>Dikarya</taxon>
        <taxon>Ascomycota</taxon>
        <taxon>Pezizomycotina</taxon>
        <taxon>Orbiliomycetes</taxon>
        <taxon>Orbiliales</taxon>
        <taxon>Orbiliaceae</taxon>
        <taxon>Orbilia</taxon>
        <taxon>Orbilia oligospora</taxon>
    </lineage>
</organism>
<dbReference type="SUPFAM" id="SSF89372">
    <property type="entry name" value="Fucose-specific lectin"/>
    <property type="match status" value="1"/>
</dbReference>
<sequence length="329" mass="36697">MGDDLKRIAYCLSASSTFVSEMASHLIYANDGTLTEEVWDPESGETIKQEEVGDGVKDGAPAAYVWYSNGQGAEDYGDDFDEGIGGEERMVFSVTPENKIIAFKYDYEEDDVWMDYTAGNVGTISVHPQSGLSAAINPDGLYLFFMNPSGGLQAAVRPGGEDWTLTNVFPAEAKIGTPLTTSVSDKGVSLFYFSVDDTLHYLYRGHESGSWKGLKTPQKDESKLTSVRHVADHRIDNIVVETPVTRFRASQDQETGEFEAYVLTNERLLRFSGTSEPVDVGSVEEGVLTKTNDAQNIRWISRGCRPCFFRVRYVVIYHYFVPRFRGICW</sequence>
<dbReference type="Gene3D" id="2.120.10.70">
    <property type="entry name" value="Fucose-specific lectin"/>
    <property type="match status" value="1"/>
</dbReference>
<evidence type="ECO:0000313" key="1">
    <source>
        <dbReference type="EMBL" id="EGX46275.1"/>
    </source>
</evidence>
<dbReference type="Proteomes" id="UP000008784">
    <property type="component" value="Unassembled WGS sequence"/>
</dbReference>
<evidence type="ECO:0008006" key="3">
    <source>
        <dbReference type="Google" id="ProtNLM"/>
    </source>
</evidence>
<keyword evidence="2" id="KW-1185">Reference proteome</keyword>
<dbReference type="HOGENOM" id="CLU_086397_0_0_1"/>
<dbReference type="AlphaFoldDB" id="G1XKS9"/>
<gene>
    <name evidence="1" type="ORF">AOL_s00110g99</name>
</gene>
<dbReference type="InParanoid" id="G1XKS9"/>
<protein>
    <recommendedName>
        <fullName evidence="3">Fucose-specific lectin</fullName>
    </recommendedName>
</protein>
<dbReference type="GeneID" id="22896317"/>